<evidence type="ECO:0000313" key="3">
    <source>
        <dbReference type="EMBL" id="KAG2277032.1"/>
    </source>
</evidence>
<feature type="region of interest" description="Disordered" evidence="1">
    <location>
        <begin position="30"/>
        <end position="57"/>
    </location>
</feature>
<gene>
    <name evidence="3" type="ORF">Bca52824_059587</name>
</gene>
<evidence type="ECO:0000313" key="4">
    <source>
        <dbReference type="Proteomes" id="UP000886595"/>
    </source>
</evidence>
<evidence type="ECO:0000256" key="1">
    <source>
        <dbReference type="SAM" id="MobiDB-lite"/>
    </source>
</evidence>
<organism evidence="3 4">
    <name type="scientific">Brassica carinata</name>
    <name type="common">Ethiopian mustard</name>
    <name type="synonym">Abyssinian cabbage</name>
    <dbReference type="NCBI Taxonomy" id="52824"/>
    <lineage>
        <taxon>Eukaryota</taxon>
        <taxon>Viridiplantae</taxon>
        <taxon>Streptophyta</taxon>
        <taxon>Embryophyta</taxon>
        <taxon>Tracheophyta</taxon>
        <taxon>Spermatophyta</taxon>
        <taxon>Magnoliopsida</taxon>
        <taxon>eudicotyledons</taxon>
        <taxon>Gunneridae</taxon>
        <taxon>Pentapetalae</taxon>
        <taxon>rosids</taxon>
        <taxon>malvids</taxon>
        <taxon>Brassicales</taxon>
        <taxon>Brassicaceae</taxon>
        <taxon>Brassiceae</taxon>
        <taxon>Brassica</taxon>
    </lineage>
</organism>
<feature type="domain" description="DUF7870" evidence="2">
    <location>
        <begin position="209"/>
        <end position="386"/>
    </location>
</feature>
<dbReference type="OrthoDB" id="1919622at2759"/>
<dbReference type="Proteomes" id="UP000886595">
    <property type="component" value="Unassembled WGS sequence"/>
</dbReference>
<name>A0A8X7QW68_BRACI</name>
<dbReference type="InterPro" id="IPR057192">
    <property type="entry name" value="DUF7870"/>
</dbReference>
<reference evidence="3 4" key="1">
    <citation type="submission" date="2020-02" db="EMBL/GenBank/DDBJ databases">
        <authorList>
            <person name="Ma Q."/>
            <person name="Huang Y."/>
            <person name="Song X."/>
            <person name="Pei D."/>
        </authorList>
    </citation>
    <scope>NUCLEOTIDE SEQUENCE [LARGE SCALE GENOMIC DNA]</scope>
    <source>
        <strain evidence="3">Sxm20200214</strain>
        <tissue evidence="3">Leaf</tissue>
    </source>
</reference>
<dbReference type="Pfam" id="PF25276">
    <property type="entry name" value="DUF7870"/>
    <property type="match status" value="1"/>
</dbReference>
<comment type="caution">
    <text evidence="3">The sequence shown here is derived from an EMBL/GenBank/DDBJ whole genome shotgun (WGS) entry which is preliminary data.</text>
</comment>
<proteinExistence type="predicted"/>
<dbReference type="PANTHER" id="PTHR33597:SF18">
    <property type="entry name" value="METHYLTRANSFERASE TYPE 11 DOMAIN-CONTAINING PROTEIN"/>
    <property type="match status" value="1"/>
</dbReference>
<sequence length="387" mass="44289">MVFVTVQNIHSMCQKHFHYLLKKKDGSSYSLGSEDSSPKASRSEHETDATAASKSVEPDHHRLLPSLLNDLEKEGLFKLGDKALLLSEGDGEVTGTSYSQTIIETEVLVVSASDEEMKRMVPSKTFDFAFAHSRHIDSVEFLDRTLKVGGILTVQLNHHDLPTHFLKHLNYEIVYMRSSDYTVMAMRKTEETEQKQSIATTTGRKLLTLSKLEDVLLEPPRAASRKSRTYLKRTRYLPDLMGDSLDLKSYSRRVFIDVGDGKGSSGTEWFVKNYPTKKLRFEMYKIQTVNDEMSIESENMGITEWLKENVKDEEYVVMKAEAEVVEEMMRNKSIKMVDELFLECKPKGLGLRGRRTMQSKSGRAYWECLALYGKLRDEGVAVHQWWG</sequence>
<evidence type="ECO:0000259" key="2">
    <source>
        <dbReference type="Pfam" id="PF25276"/>
    </source>
</evidence>
<dbReference type="EMBL" id="JAAMPC010000012">
    <property type="protein sequence ID" value="KAG2277032.1"/>
    <property type="molecule type" value="Genomic_DNA"/>
</dbReference>
<keyword evidence="4" id="KW-1185">Reference proteome</keyword>
<accession>A0A8X7QW68</accession>
<dbReference type="PANTHER" id="PTHR33597">
    <property type="entry name" value="OS02G0760400 PROTEIN"/>
    <property type="match status" value="1"/>
</dbReference>
<protein>
    <recommendedName>
        <fullName evidence="2">DUF7870 domain-containing protein</fullName>
    </recommendedName>
</protein>
<dbReference type="AlphaFoldDB" id="A0A8X7QW68"/>